<sequence>MAEQDDDKFQEKIEEIEEILKDIGMCTELNSIQCSAGSSKGDNYMSVIKRVVVEGVKENDEVFEKSLIVKRQVPNLSRRELYRCDVAFCHEIKAYQYVVPILNQHMEHTIFPECYYCGRDSEDEFIILEDLLDAGYVLRCRMSPLNVKDIAAVMKEIARMHATSIYVKLTDPRGFDEMREGLEEIVYCPEGRDFFKGILASAIRQALVSLRQSNTDGTLTEAISAIQEMAPDLFDKIQGYVLTKDDFLNVVSHGEVRTNNLMFRDISEEETQVKILDLQTMRYASPVFDIMHFVYTSTDRENPENSIESIIAAYCKFLHDHTDKIFGAEHADMAKLIKTKFSYETLLDQYKSFALYGLAIAMWLLPAITFDIDNIPDLDRIAENQTNPDEIKIDSSLTPLYHERLKQIVKEFLAAGYFALPSSTS</sequence>
<feature type="domain" description="CHK kinase-like" evidence="1">
    <location>
        <begin position="126"/>
        <end position="324"/>
    </location>
</feature>
<dbReference type="Pfam" id="PF02958">
    <property type="entry name" value="EcKL"/>
    <property type="match status" value="1"/>
</dbReference>
<dbReference type="PANTHER" id="PTHR11012">
    <property type="entry name" value="PROTEIN KINASE-LIKE DOMAIN-CONTAINING"/>
    <property type="match status" value="1"/>
</dbReference>
<dbReference type="AlphaFoldDB" id="A0A7R8YQ98"/>
<dbReference type="PANTHER" id="PTHR11012:SF47">
    <property type="entry name" value="GH22833P"/>
    <property type="match status" value="1"/>
</dbReference>
<dbReference type="InParanoid" id="A0A7R8YQ98"/>
<gene>
    <name evidence="2" type="ORF">HERILL_LOCUS4747</name>
</gene>
<dbReference type="EMBL" id="LR899010">
    <property type="protein sequence ID" value="CAD7081651.1"/>
    <property type="molecule type" value="Genomic_DNA"/>
</dbReference>
<dbReference type="Proteomes" id="UP000594454">
    <property type="component" value="Chromosome 2"/>
</dbReference>
<organism evidence="2 3">
    <name type="scientific">Hermetia illucens</name>
    <name type="common">Black soldier fly</name>
    <dbReference type="NCBI Taxonomy" id="343691"/>
    <lineage>
        <taxon>Eukaryota</taxon>
        <taxon>Metazoa</taxon>
        <taxon>Ecdysozoa</taxon>
        <taxon>Arthropoda</taxon>
        <taxon>Hexapoda</taxon>
        <taxon>Insecta</taxon>
        <taxon>Pterygota</taxon>
        <taxon>Neoptera</taxon>
        <taxon>Endopterygota</taxon>
        <taxon>Diptera</taxon>
        <taxon>Brachycera</taxon>
        <taxon>Stratiomyomorpha</taxon>
        <taxon>Stratiomyidae</taxon>
        <taxon>Hermetiinae</taxon>
        <taxon>Hermetia</taxon>
    </lineage>
</organism>
<dbReference type="InterPro" id="IPR004119">
    <property type="entry name" value="EcKL"/>
</dbReference>
<accession>A0A7R8YQ98</accession>
<dbReference type="SMART" id="SM00587">
    <property type="entry name" value="CHK"/>
    <property type="match status" value="1"/>
</dbReference>
<reference evidence="2 3" key="1">
    <citation type="submission" date="2020-11" db="EMBL/GenBank/DDBJ databases">
        <authorList>
            <person name="Wallbank WR R."/>
            <person name="Pardo Diaz C."/>
            <person name="Kozak K."/>
            <person name="Martin S."/>
            <person name="Jiggins C."/>
            <person name="Moest M."/>
            <person name="Warren A I."/>
            <person name="Generalovic N T."/>
            <person name="Byers J.R.P. K."/>
            <person name="Montejo-Kovacevich G."/>
            <person name="Yen C E."/>
        </authorList>
    </citation>
    <scope>NUCLEOTIDE SEQUENCE [LARGE SCALE GENOMIC DNA]</scope>
</reference>
<evidence type="ECO:0000313" key="3">
    <source>
        <dbReference type="Proteomes" id="UP000594454"/>
    </source>
</evidence>
<proteinExistence type="predicted"/>
<dbReference type="InterPro" id="IPR011009">
    <property type="entry name" value="Kinase-like_dom_sf"/>
</dbReference>
<name>A0A7R8YQ98_HERIL</name>
<keyword evidence="3" id="KW-1185">Reference proteome</keyword>
<protein>
    <recommendedName>
        <fullName evidence="1">CHK kinase-like domain-containing protein</fullName>
    </recommendedName>
</protein>
<dbReference type="SUPFAM" id="SSF56112">
    <property type="entry name" value="Protein kinase-like (PK-like)"/>
    <property type="match status" value="1"/>
</dbReference>
<dbReference type="OMA" id="GLAIGMW"/>
<dbReference type="Gene3D" id="3.90.1200.10">
    <property type="match status" value="1"/>
</dbReference>
<evidence type="ECO:0000313" key="2">
    <source>
        <dbReference type="EMBL" id="CAD7081651.1"/>
    </source>
</evidence>
<dbReference type="OrthoDB" id="190089at2759"/>
<dbReference type="InterPro" id="IPR015897">
    <property type="entry name" value="CHK_kinase-like"/>
</dbReference>
<evidence type="ECO:0000259" key="1">
    <source>
        <dbReference type="SMART" id="SM00587"/>
    </source>
</evidence>